<dbReference type="PRINTS" id="PR00507">
    <property type="entry name" value="N12N6MTFRASE"/>
</dbReference>
<dbReference type="SUPFAM" id="SSF53335">
    <property type="entry name" value="S-adenosyl-L-methionine-dependent methyltransferases"/>
    <property type="match status" value="1"/>
</dbReference>
<comment type="similarity">
    <text evidence="1">Belongs to the N(4)/N(6)-methyltransferase family.</text>
</comment>
<keyword evidence="4" id="KW-0808">Transferase</keyword>
<dbReference type="PANTHER" id="PTHR42933">
    <property type="entry name" value="SLR6095 PROTEIN"/>
    <property type="match status" value="1"/>
</dbReference>
<dbReference type="InterPro" id="IPR051537">
    <property type="entry name" value="DNA_Adenine_Mtase"/>
</dbReference>
<evidence type="ECO:0000256" key="3">
    <source>
        <dbReference type="ARBA" id="ARBA00022603"/>
    </source>
</evidence>
<dbReference type="KEGG" id="anf:AQPE_0231"/>
<evidence type="ECO:0000313" key="10">
    <source>
        <dbReference type="Proteomes" id="UP001193389"/>
    </source>
</evidence>
<evidence type="ECO:0000256" key="6">
    <source>
        <dbReference type="ARBA" id="ARBA00022747"/>
    </source>
</evidence>
<evidence type="ECO:0000256" key="2">
    <source>
        <dbReference type="ARBA" id="ARBA00011900"/>
    </source>
</evidence>
<dbReference type="Gene3D" id="3.40.50.150">
    <property type="entry name" value="Vaccinia Virus protein VP39"/>
    <property type="match status" value="1"/>
</dbReference>
<dbReference type="GO" id="GO:0009007">
    <property type="term" value="F:site-specific DNA-methyltransferase (adenine-specific) activity"/>
    <property type="evidence" value="ECO:0007669"/>
    <property type="project" value="UniProtKB-EC"/>
</dbReference>
<reference evidence="9" key="1">
    <citation type="journal article" date="2020" name="Int. J. Syst. Evol. Microbiol.">
        <title>Aquipluma nitroreducens gen. nov. sp. nov., a novel facultatively anaerobic bacterium isolated from a freshwater lake.</title>
        <authorList>
            <person name="Watanabe M."/>
            <person name="Kojima H."/>
            <person name="Fukui M."/>
        </authorList>
    </citation>
    <scope>NUCLEOTIDE SEQUENCE</scope>
    <source>
        <strain evidence="9">MeG22</strain>
    </source>
</reference>
<evidence type="ECO:0000256" key="4">
    <source>
        <dbReference type="ARBA" id="ARBA00022679"/>
    </source>
</evidence>
<dbReference type="InterPro" id="IPR029063">
    <property type="entry name" value="SAM-dependent_MTases_sf"/>
</dbReference>
<keyword evidence="10" id="KW-1185">Reference proteome</keyword>
<dbReference type="Pfam" id="PF02384">
    <property type="entry name" value="N6_Mtase"/>
    <property type="match status" value="1"/>
</dbReference>
<dbReference type="EC" id="2.1.1.72" evidence="2"/>
<gene>
    <name evidence="9" type="ORF">AQPE_0231</name>
</gene>
<protein>
    <recommendedName>
        <fullName evidence="2">site-specific DNA-methyltransferase (adenine-specific)</fullName>
        <ecNumber evidence="2">2.1.1.72</ecNumber>
    </recommendedName>
</protein>
<keyword evidence="5" id="KW-0949">S-adenosyl-L-methionine</keyword>
<keyword evidence="6" id="KW-0680">Restriction system</keyword>
<name>A0A5K7S423_9BACT</name>
<proteinExistence type="inferred from homology"/>
<dbReference type="GO" id="GO:0003677">
    <property type="term" value="F:DNA binding"/>
    <property type="evidence" value="ECO:0007669"/>
    <property type="project" value="InterPro"/>
</dbReference>
<organism evidence="9 10">
    <name type="scientific">Aquipluma nitroreducens</name>
    <dbReference type="NCBI Taxonomy" id="2010828"/>
    <lineage>
        <taxon>Bacteria</taxon>
        <taxon>Pseudomonadati</taxon>
        <taxon>Bacteroidota</taxon>
        <taxon>Bacteroidia</taxon>
        <taxon>Marinilabiliales</taxon>
        <taxon>Prolixibacteraceae</taxon>
        <taxon>Aquipluma</taxon>
    </lineage>
</organism>
<dbReference type="GO" id="GO:0008170">
    <property type="term" value="F:N-methyltransferase activity"/>
    <property type="evidence" value="ECO:0007669"/>
    <property type="project" value="InterPro"/>
</dbReference>
<dbReference type="GO" id="GO:0032259">
    <property type="term" value="P:methylation"/>
    <property type="evidence" value="ECO:0007669"/>
    <property type="project" value="UniProtKB-KW"/>
</dbReference>
<evidence type="ECO:0000256" key="1">
    <source>
        <dbReference type="ARBA" id="ARBA00006594"/>
    </source>
</evidence>
<comment type="catalytic activity">
    <reaction evidence="7">
        <text>a 2'-deoxyadenosine in DNA + S-adenosyl-L-methionine = an N(6)-methyl-2'-deoxyadenosine in DNA + S-adenosyl-L-homocysteine + H(+)</text>
        <dbReference type="Rhea" id="RHEA:15197"/>
        <dbReference type="Rhea" id="RHEA-COMP:12418"/>
        <dbReference type="Rhea" id="RHEA-COMP:12419"/>
        <dbReference type="ChEBI" id="CHEBI:15378"/>
        <dbReference type="ChEBI" id="CHEBI:57856"/>
        <dbReference type="ChEBI" id="CHEBI:59789"/>
        <dbReference type="ChEBI" id="CHEBI:90615"/>
        <dbReference type="ChEBI" id="CHEBI:90616"/>
        <dbReference type="EC" id="2.1.1.72"/>
    </reaction>
</comment>
<sequence>MTVCALSLGQMEDRYFEIIKSYNKDELQVFSSALAAVIIDMENDGEGLKDVFGDFFMEHISYGKAGQFFTPEHICEMMALITIGEIRDGERIADPCCGSGRTLMAAARINRNARFYGADIDRTCAMMCLVNMCLNGMFGEVACMDTLTNQFFSGWQVNPHPITGAPYIVPITEDHSYMMLQLPKHNQEQPKIKQQELPVIDSVELLPMNMQPVQQLLFDF</sequence>
<dbReference type="GO" id="GO:0009307">
    <property type="term" value="P:DNA restriction-modification system"/>
    <property type="evidence" value="ECO:0007669"/>
    <property type="project" value="UniProtKB-KW"/>
</dbReference>
<dbReference type="InterPro" id="IPR003356">
    <property type="entry name" value="DNA_methylase_A-5"/>
</dbReference>
<feature type="domain" description="DNA methylase adenine-specific" evidence="8">
    <location>
        <begin position="50"/>
        <end position="153"/>
    </location>
</feature>
<evidence type="ECO:0000313" key="9">
    <source>
        <dbReference type="EMBL" id="BBE16094.1"/>
    </source>
</evidence>
<dbReference type="Proteomes" id="UP001193389">
    <property type="component" value="Chromosome"/>
</dbReference>
<dbReference type="EMBL" id="AP018694">
    <property type="protein sequence ID" value="BBE16094.1"/>
    <property type="molecule type" value="Genomic_DNA"/>
</dbReference>
<accession>A0A5K7S423</accession>
<dbReference type="AlphaFoldDB" id="A0A5K7S423"/>
<keyword evidence="3" id="KW-0489">Methyltransferase</keyword>
<evidence type="ECO:0000256" key="5">
    <source>
        <dbReference type="ARBA" id="ARBA00022691"/>
    </source>
</evidence>
<dbReference type="PANTHER" id="PTHR42933:SF1">
    <property type="entry name" value="SITE-SPECIFIC DNA-METHYLTRANSFERASE (ADENINE-SPECIFIC)"/>
    <property type="match status" value="1"/>
</dbReference>
<evidence type="ECO:0000259" key="8">
    <source>
        <dbReference type="Pfam" id="PF02384"/>
    </source>
</evidence>
<evidence type="ECO:0000256" key="7">
    <source>
        <dbReference type="ARBA" id="ARBA00047942"/>
    </source>
</evidence>